<feature type="domain" description="Pecanex C-terminal" evidence="8">
    <location>
        <begin position="1100"/>
        <end position="1201"/>
    </location>
</feature>
<feature type="compositionally biased region" description="Polar residues" evidence="7">
    <location>
        <begin position="776"/>
        <end position="797"/>
    </location>
</feature>
<organism evidence="9 10">
    <name type="scientific">Penaeus vannamei</name>
    <name type="common">Whiteleg shrimp</name>
    <name type="synonym">Litopenaeus vannamei</name>
    <dbReference type="NCBI Taxonomy" id="6689"/>
    <lineage>
        <taxon>Eukaryota</taxon>
        <taxon>Metazoa</taxon>
        <taxon>Ecdysozoa</taxon>
        <taxon>Arthropoda</taxon>
        <taxon>Crustacea</taxon>
        <taxon>Multicrustacea</taxon>
        <taxon>Malacostraca</taxon>
        <taxon>Eumalacostraca</taxon>
        <taxon>Eucarida</taxon>
        <taxon>Decapoda</taxon>
        <taxon>Dendrobranchiata</taxon>
        <taxon>Penaeoidea</taxon>
        <taxon>Penaeidae</taxon>
        <taxon>Penaeus</taxon>
    </lineage>
</organism>
<feature type="transmembrane region" description="Helical" evidence="6">
    <location>
        <begin position="152"/>
        <end position="174"/>
    </location>
</feature>
<evidence type="ECO:0000256" key="2">
    <source>
        <dbReference type="ARBA" id="ARBA00010170"/>
    </source>
</evidence>
<dbReference type="PANTHER" id="PTHR12372:SF6">
    <property type="entry name" value="PECANEX-LIKE PROTEIN 4"/>
    <property type="match status" value="1"/>
</dbReference>
<feature type="region of interest" description="Disordered" evidence="7">
    <location>
        <begin position="896"/>
        <end position="918"/>
    </location>
</feature>
<evidence type="ECO:0000313" key="9">
    <source>
        <dbReference type="EMBL" id="ROT73218.1"/>
    </source>
</evidence>
<evidence type="ECO:0000313" key="10">
    <source>
        <dbReference type="Proteomes" id="UP000283509"/>
    </source>
</evidence>
<feature type="transmembrane region" description="Helical" evidence="6">
    <location>
        <begin position="89"/>
        <end position="110"/>
    </location>
</feature>
<keyword evidence="4 6" id="KW-1133">Transmembrane helix</keyword>
<feature type="region of interest" description="Disordered" evidence="7">
    <location>
        <begin position="990"/>
        <end position="1019"/>
    </location>
</feature>
<feature type="region of interest" description="Disordered" evidence="7">
    <location>
        <begin position="1075"/>
        <end position="1094"/>
    </location>
</feature>
<feature type="transmembrane region" description="Helical" evidence="6">
    <location>
        <begin position="250"/>
        <end position="274"/>
    </location>
</feature>
<feature type="region of interest" description="Disordered" evidence="7">
    <location>
        <begin position="758"/>
        <end position="798"/>
    </location>
</feature>
<sequence>MDDFLTTARLAWAPGRVRMESPLVNSYKKPFIFRRLIETFFGGLRLFASQDVPVYIYLMQILLFSGAPLLCTLFIALEHHGHVTLPQAIFSNGAACLIYAAFTQGLAFCLRNRRSKSREIEQMNLASDEEVLLFDSPIGARTWAFLIREKRLIASIIVHSLVCGLVCGSAVYYVRPKTILEYNVSWGLSLAYTIIGLITVGSGVWPLIGGPTPEPALYRPLPFDLALLSRPVHILVCVLIYHIHVVYPHIVWLSILDMICHIIFICFLILWLLGVMPPIDAFLFWLLEQWIVVGLGGSPVCSDGHLIGYSFFGTLSLFNVATMPTFDSKLIVAAIWGYFLSLDLGWMIASLLSHNVKFLTGMSGKYEETHPVGGKLLCAVSHADYARNITGSVILAVTTLMLVLNEFQKVYVLGLFKNPLYAYHKRIQKSFLLYIVSQFLQVGCPFISMLFLHQVLTAELYLQVSPVQRTFTHLLYTIPLVRCFRGIWQFSQAYFIQLSTFFVLDLIYRETDLPLGSWGSFPPATRIFFISLSYLWGTRFLQRLSTVIIFMLTSVLESKQRSPRLWFLIGFNIGLFPILLCVLAVSSITAAPLLPLFTLPIFLLGFPRPLRSWPYPVGRASNSCEDSVYYEQLTPHVVFAMHNLVQSGSLGLVEPGEHFLLRFEDRFLWIQIRCVLGYSDTKNVLTGVIDSPDTLKVVNEYFQKALLYVIFDCIVNRLALLGNSYIEVEHRTPSSANSRSGDVLKSLPKLSRRTEVHFEEDVPLNDMEETREQNKDQVSTMSGRISQLSSKNPSGRSSRLAWIDDQRLYGPMMEISPPSSWDDSEDPLDQSSAKKKRLNSQRNEDIMNAKNKDRTQTSLPPIHSKPQNFLSSLEDLTAVSDKVQFLPGIMYDSSSDDGLDEHTARGQPKATNRSKFKSPAKVNVRVISRTDIHTPMYNSPLSAALAPSTSWFLELPLESEIIDEVQDNFPHAWFKFLLNHFGRMYVENRSHRSADSKASRGSRGSGPSSTKSAGDKEDQIQRMQYDEALEESYRVGVKLALDHTLIGGITGWAELRASLDDYCCNWYLGPDLKSNSETPANTHGTPSYQRSDAELAKPKSWAEAVRKEVPNLFSLGYNAVKGVFTSHLLSLGKAEIAVGRLGAETVRGLWASLMMELLYLTNDDDERYSIQAQPGLLRNLTVQAADPPLGYHVFIAVSSRSSLTSKEQQEQQP</sequence>
<evidence type="ECO:0000259" key="8">
    <source>
        <dbReference type="Pfam" id="PF05041"/>
    </source>
</evidence>
<feature type="transmembrane region" description="Helical" evidence="6">
    <location>
        <begin position="186"/>
        <end position="209"/>
    </location>
</feature>
<comment type="subcellular location">
    <subcellularLocation>
        <location evidence="1 6">Membrane</location>
        <topology evidence="1 6">Multi-pass membrane protein</topology>
    </subcellularLocation>
</comment>
<dbReference type="AlphaFoldDB" id="A0A3R7M6D1"/>
<dbReference type="EMBL" id="QCYY01002052">
    <property type="protein sequence ID" value="ROT73218.1"/>
    <property type="molecule type" value="Genomic_DNA"/>
</dbReference>
<feature type="transmembrane region" description="Helical" evidence="6">
    <location>
        <begin position="515"/>
        <end position="534"/>
    </location>
</feature>
<dbReference type="OrthoDB" id="5979286at2759"/>
<feature type="transmembrane region" description="Helical" evidence="6">
    <location>
        <begin position="385"/>
        <end position="404"/>
    </location>
</feature>
<evidence type="ECO:0000256" key="5">
    <source>
        <dbReference type="ARBA" id="ARBA00023136"/>
    </source>
</evidence>
<protein>
    <recommendedName>
        <fullName evidence="6">Pecanex-like protein</fullName>
    </recommendedName>
</protein>
<gene>
    <name evidence="9" type="ORF">C7M84_008355</name>
</gene>
<reference evidence="9 10" key="2">
    <citation type="submission" date="2019-01" db="EMBL/GenBank/DDBJ databases">
        <title>The decoding of complex shrimp genome reveals the adaptation for benthos swimmer, frequently molting mechanism and breeding impact on genome.</title>
        <authorList>
            <person name="Sun Y."/>
            <person name="Gao Y."/>
            <person name="Yu Y."/>
        </authorList>
    </citation>
    <scope>NUCLEOTIDE SEQUENCE [LARGE SCALE GENOMIC DNA]</scope>
    <source>
        <tissue evidence="9">Muscle</tissue>
    </source>
</reference>
<feature type="transmembrane region" description="Helical" evidence="6">
    <location>
        <begin position="306"/>
        <end position="323"/>
    </location>
</feature>
<dbReference type="GO" id="GO:0016020">
    <property type="term" value="C:membrane"/>
    <property type="evidence" value="ECO:0007669"/>
    <property type="project" value="UniProtKB-SubCell"/>
</dbReference>
<feature type="transmembrane region" description="Helical" evidence="6">
    <location>
        <begin position="330"/>
        <end position="352"/>
    </location>
</feature>
<accession>A0A3R7M6D1</accession>
<feature type="transmembrane region" description="Helical" evidence="6">
    <location>
        <begin position="431"/>
        <end position="452"/>
    </location>
</feature>
<feature type="region of interest" description="Disordered" evidence="7">
    <location>
        <begin position="813"/>
        <end position="863"/>
    </location>
</feature>
<feature type="compositionally biased region" description="Basic and acidic residues" evidence="7">
    <location>
        <begin position="842"/>
        <end position="855"/>
    </location>
</feature>
<dbReference type="Pfam" id="PF05041">
    <property type="entry name" value="Pecanex_C"/>
    <property type="match status" value="1"/>
</dbReference>
<feature type="transmembrane region" description="Helical" evidence="6">
    <location>
        <begin position="565"/>
        <end position="585"/>
    </location>
</feature>
<dbReference type="Proteomes" id="UP000283509">
    <property type="component" value="Unassembled WGS sequence"/>
</dbReference>
<name>A0A3R7M6D1_PENVA</name>
<reference evidence="9 10" key="1">
    <citation type="submission" date="2018-04" db="EMBL/GenBank/DDBJ databases">
        <authorList>
            <person name="Zhang X."/>
            <person name="Yuan J."/>
            <person name="Li F."/>
            <person name="Xiang J."/>
        </authorList>
    </citation>
    <scope>NUCLEOTIDE SEQUENCE [LARGE SCALE GENOMIC DNA]</scope>
    <source>
        <tissue evidence="9">Muscle</tissue>
    </source>
</reference>
<evidence type="ECO:0000256" key="7">
    <source>
        <dbReference type="SAM" id="MobiDB-lite"/>
    </source>
</evidence>
<dbReference type="InterPro" id="IPR007735">
    <property type="entry name" value="Pecanex_C"/>
</dbReference>
<feature type="compositionally biased region" description="Polar residues" evidence="7">
    <location>
        <begin position="1075"/>
        <end position="1090"/>
    </location>
</feature>
<keyword evidence="5 6" id="KW-0472">Membrane</keyword>
<feature type="transmembrane region" description="Helical" evidence="6">
    <location>
        <begin position="54"/>
        <end position="77"/>
    </location>
</feature>
<keyword evidence="3 6" id="KW-0812">Transmembrane</keyword>
<evidence type="ECO:0000256" key="6">
    <source>
        <dbReference type="RuleBase" id="RU367089"/>
    </source>
</evidence>
<proteinExistence type="inferred from homology"/>
<dbReference type="PANTHER" id="PTHR12372">
    <property type="entry name" value="PECANEX"/>
    <property type="match status" value="1"/>
</dbReference>
<evidence type="ECO:0000256" key="4">
    <source>
        <dbReference type="ARBA" id="ARBA00022989"/>
    </source>
</evidence>
<comment type="similarity">
    <text evidence="2 6">Belongs to the pecanex family.</text>
</comment>
<keyword evidence="10" id="KW-1185">Reference proteome</keyword>
<dbReference type="InterPro" id="IPR039797">
    <property type="entry name" value="Pecanex"/>
</dbReference>
<evidence type="ECO:0000256" key="1">
    <source>
        <dbReference type="ARBA" id="ARBA00004141"/>
    </source>
</evidence>
<feature type="compositionally biased region" description="Low complexity" evidence="7">
    <location>
        <begin position="999"/>
        <end position="1012"/>
    </location>
</feature>
<evidence type="ECO:0000256" key="3">
    <source>
        <dbReference type="ARBA" id="ARBA00022692"/>
    </source>
</evidence>
<comment type="caution">
    <text evidence="9">The sequence shown here is derived from an EMBL/GenBank/DDBJ whole genome shotgun (WGS) entry which is preliminary data.</text>
</comment>